<feature type="binding site" evidence="7">
    <location>
        <position position="229"/>
    </location>
    <ligand>
        <name>Mg(2+)</name>
        <dbReference type="ChEBI" id="CHEBI:18420"/>
    </ligand>
</feature>
<dbReference type="Proteomes" id="UP000193355">
    <property type="component" value="Unassembled WGS sequence"/>
</dbReference>
<evidence type="ECO:0000313" key="10">
    <source>
        <dbReference type="EMBL" id="SMG11449.1"/>
    </source>
</evidence>
<name>A0A1X7I9S5_9BACT</name>
<dbReference type="NCBIfam" id="TIGR03156">
    <property type="entry name" value="GTP_HflX"/>
    <property type="match status" value="1"/>
</dbReference>
<dbReference type="Gene3D" id="3.40.50.300">
    <property type="entry name" value="P-loop containing nucleotide triphosphate hydrolases"/>
    <property type="match status" value="1"/>
</dbReference>
<evidence type="ECO:0000256" key="1">
    <source>
        <dbReference type="ARBA" id="ARBA00022723"/>
    </source>
</evidence>
<evidence type="ECO:0000256" key="4">
    <source>
        <dbReference type="ARBA" id="ARBA00023134"/>
    </source>
</evidence>
<evidence type="ECO:0000313" key="11">
    <source>
        <dbReference type="Proteomes" id="UP000193355"/>
    </source>
</evidence>
<dbReference type="GO" id="GO:0005737">
    <property type="term" value="C:cytoplasm"/>
    <property type="evidence" value="ECO:0007669"/>
    <property type="project" value="UniProtKB-SubCell"/>
</dbReference>
<proteinExistence type="inferred from homology"/>
<comment type="subcellular location">
    <subcellularLocation>
        <location evidence="5">Cytoplasm</location>
    </subcellularLocation>
    <text evidence="5">May associate with membranes.</text>
</comment>
<feature type="binding site" evidence="6">
    <location>
        <begin position="249"/>
        <end position="252"/>
    </location>
    <ligand>
        <name>GTP</name>
        <dbReference type="ChEBI" id="CHEBI:37565"/>
    </ligand>
</feature>
<dbReference type="Pfam" id="PF16360">
    <property type="entry name" value="GTP-bdg_M"/>
    <property type="match status" value="1"/>
</dbReference>
<dbReference type="PIRSF" id="PIRSF006809">
    <property type="entry name" value="GTP-binding_hflX_prd"/>
    <property type="match status" value="1"/>
</dbReference>
<dbReference type="InterPro" id="IPR016496">
    <property type="entry name" value="GTPase_HflX"/>
</dbReference>
<dbReference type="InterPro" id="IPR032305">
    <property type="entry name" value="GTP-bd_M"/>
</dbReference>
<dbReference type="SUPFAM" id="SSF52540">
    <property type="entry name" value="P-loop containing nucleoside triphosphate hydrolases"/>
    <property type="match status" value="1"/>
</dbReference>
<dbReference type="EMBL" id="FXBB01000001">
    <property type="protein sequence ID" value="SMG11449.1"/>
    <property type="molecule type" value="Genomic_DNA"/>
</dbReference>
<dbReference type="RefSeq" id="WP_085543541.1">
    <property type="nucleotide sequence ID" value="NZ_FXBB01000001.1"/>
</dbReference>
<dbReference type="PROSITE" id="PS51705">
    <property type="entry name" value="G_HFLX"/>
    <property type="match status" value="1"/>
</dbReference>
<dbReference type="InterPro" id="IPR006073">
    <property type="entry name" value="GTP-bd"/>
</dbReference>
<dbReference type="STRING" id="561720.SAMN06275492_101265"/>
<evidence type="ECO:0000256" key="5">
    <source>
        <dbReference type="HAMAP-Rule" id="MF_00900"/>
    </source>
</evidence>
<evidence type="ECO:0000256" key="6">
    <source>
        <dbReference type="PIRSR" id="PIRSR006809-1"/>
    </source>
</evidence>
<keyword evidence="11" id="KW-1185">Reference proteome</keyword>
<feature type="coiled-coil region" evidence="8">
    <location>
        <begin position="161"/>
        <end position="188"/>
    </location>
</feature>
<organism evidence="10 11">
    <name type="scientific">Dethiosulfovibrio salsuginis</name>
    <dbReference type="NCBI Taxonomy" id="561720"/>
    <lineage>
        <taxon>Bacteria</taxon>
        <taxon>Thermotogati</taxon>
        <taxon>Synergistota</taxon>
        <taxon>Synergistia</taxon>
        <taxon>Synergistales</taxon>
        <taxon>Dethiosulfovibrionaceae</taxon>
        <taxon>Dethiosulfovibrio</taxon>
    </lineage>
</organism>
<dbReference type="Pfam" id="PF01926">
    <property type="entry name" value="MMR_HSR1"/>
    <property type="match status" value="1"/>
</dbReference>
<comment type="similarity">
    <text evidence="5">Belongs to the TRAFAC class OBG-HflX-like GTPase superfamily. HflX GTPase family.</text>
</comment>
<dbReference type="Gene3D" id="3.40.50.11060">
    <property type="entry name" value="GTPase HflX, N-terminal domain"/>
    <property type="match status" value="1"/>
</dbReference>
<feature type="binding site" evidence="6">
    <location>
        <begin position="315"/>
        <end position="318"/>
    </location>
    <ligand>
        <name>GTP</name>
        <dbReference type="ChEBI" id="CHEBI:37565"/>
    </ligand>
</feature>
<dbReference type="HAMAP" id="MF_00900">
    <property type="entry name" value="GTPase_HflX"/>
    <property type="match status" value="1"/>
</dbReference>
<dbReference type="GO" id="GO:0005525">
    <property type="term" value="F:GTP binding"/>
    <property type="evidence" value="ECO:0007669"/>
    <property type="project" value="UniProtKB-UniRule"/>
</dbReference>
<reference evidence="11" key="1">
    <citation type="submission" date="2017-04" db="EMBL/GenBank/DDBJ databases">
        <authorList>
            <person name="Varghese N."/>
            <person name="Submissions S."/>
        </authorList>
    </citation>
    <scope>NUCLEOTIDE SEQUENCE [LARGE SCALE GENOMIC DNA]</scope>
    <source>
        <strain evidence="11">USBA 82</strain>
    </source>
</reference>
<accession>A0A1X7I9S5</accession>
<keyword evidence="3 7" id="KW-0460">Magnesium</keyword>
<dbReference type="GO" id="GO:0003924">
    <property type="term" value="F:GTPase activity"/>
    <property type="evidence" value="ECO:0007669"/>
    <property type="project" value="UniProtKB-UniRule"/>
</dbReference>
<sequence>MQSRIRRSIIVSIDRGDGSDERLLSELGLLLENLDVHVVDQVIQRRRAPDPGTLIGKGKVSLLRDLCEGSDVDLIVSDIPLSPRQRGALRALTGREVWDRPLVIMKIFEERARTSEAKLQVELARCRYELPHLRGLGHQMSRLGGGIGTRGPGETEFEIHRRKLERRIRDIDRKLAQLEKRRSELRKKRLNSGIPVVSLVGYTNSGKSTLLRRMSKDDAVYVADALFATLDTAVRSVSLPDGSPFLMVDTVGFIRDLPPSLISAFRTTLEETVFADLLMVLLDGTDPQVMETLDVVRSTLIDVGGAEIPRVVLLNKTDVMEHEAVKNLQTRIKGEGERVLAISAEKGSLFELESFLIQELSGKALDGRKGR</sequence>
<keyword evidence="2 5" id="KW-0547">Nucleotide-binding</keyword>
<dbReference type="Pfam" id="PF13167">
    <property type="entry name" value="GTP-bdg_N"/>
    <property type="match status" value="1"/>
</dbReference>
<keyword evidence="8" id="KW-0175">Coiled coil</keyword>
<dbReference type="GO" id="GO:0043022">
    <property type="term" value="F:ribosome binding"/>
    <property type="evidence" value="ECO:0007669"/>
    <property type="project" value="TreeGrafter"/>
</dbReference>
<dbReference type="InterPro" id="IPR030394">
    <property type="entry name" value="G_HFLX_dom"/>
</dbReference>
<dbReference type="InterPro" id="IPR027417">
    <property type="entry name" value="P-loop_NTPase"/>
</dbReference>
<comment type="cofactor">
    <cofactor evidence="7">
        <name>Mg(2+)</name>
        <dbReference type="ChEBI" id="CHEBI:18420"/>
    </cofactor>
</comment>
<evidence type="ECO:0000256" key="3">
    <source>
        <dbReference type="ARBA" id="ARBA00022842"/>
    </source>
</evidence>
<gene>
    <name evidence="5" type="primary">hflX</name>
    <name evidence="10" type="ORF">SAMN06275492_101265</name>
</gene>
<evidence type="ECO:0000256" key="2">
    <source>
        <dbReference type="ARBA" id="ARBA00022741"/>
    </source>
</evidence>
<dbReference type="InterPro" id="IPR025121">
    <property type="entry name" value="GTPase_HflX_N"/>
</dbReference>
<dbReference type="CDD" id="cd01878">
    <property type="entry name" value="HflX"/>
    <property type="match status" value="1"/>
</dbReference>
<dbReference type="InterPro" id="IPR042108">
    <property type="entry name" value="GTPase_HflX_N_sf"/>
</dbReference>
<feature type="domain" description="Hflx-type G" evidence="9">
    <location>
        <begin position="195"/>
        <end position="364"/>
    </location>
</feature>
<keyword evidence="4 5" id="KW-0342">GTP-binding</keyword>
<feature type="binding site" evidence="6">
    <location>
        <begin position="227"/>
        <end position="231"/>
    </location>
    <ligand>
        <name>GTP</name>
        <dbReference type="ChEBI" id="CHEBI:37565"/>
    </ligand>
</feature>
<evidence type="ECO:0000256" key="7">
    <source>
        <dbReference type="PIRSR" id="PIRSR006809-2"/>
    </source>
</evidence>
<comment type="subunit">
    <text evidence="5">Monomer. Associates with the 50S ribosomal subunit.</text>
</comment>
<dbReference type="Gene3D" id="6.10.250.2860">
    <property type="match status" value="1"/>
</dbReference>
<evidence type="ECO:0000256" key="8">
    <source>
        <dbReference type="SAM" id="Coils"/>
    </source>
</evidence>
<feature type="binding site" evidence="7">
    <location>
        <position position="208"/>
    </location>
    <ligand>
        <name>Mg(2+)</name>
        <dbReference type="ChEBI" id="CHEBI:18420"/>
    </ligand>
</feature>
<dbReference type="GO" id="GO:0046872">
    <property type="term" value="F:metal ion binding"/>
    <property type="evidence" value="ECO:0007669"/>
    <property type="project" value="UniProtKB-KW"/>
</dbReference>
<protein>
    <recommendedName>
        <fullName evidence="5">GTPase HflX</fullName>
    </recommendedName>
    <alternativeName>
        <fullName evidence="5">GTP-binding protein HflX</fullName>
    </alternativeName>
</protein>
<dbReference type="OrthoDB" id="9812272at2"/>
<evidence type="ECO:0000259" key="9">
    <source>
        <dbReference type="PROSITE" id="PS51705"/>
    </source>
</evidence>
<comment type="function">
    <text evidence="5">GTPase that associates with the 50S ribosomal subunit and may have a role during protein synthesis or ribosome biogenesis.</text>
</comment>
<dbReference type="AlphaFoldDB" id="A0A1X7I9S5"/>
<feature type="binding site" evidence="6">
    <location>
        <begin position="201"/>
        <end position="208"/>
    </location>
    <ligand>
        <name>GTP</name>
        <dbReference type="ChEBI" id="CHEBI:37565"/>
    </ligand>
</feature>
<dbReference type="PANTHER" id="PTHR10229">
    <property type="entry name" value="GTP-BINDING PROTEIN HFLX"/>
    <property type="match status" value="1"/>
</dbReference>
<keyword evidence="5" id="KW-0963">Cytoplasm</keyword>
<dbReference type="PANTHER" id="PTHR10229:SF0">
    <property type="entry name" value="GTP-BINDING PROTEIN 6-RELATED"/>
    <property type="match status" value="1"/>
</dbReference>
<keyword evidence="1 7" id="KW-0479">Metal-binding</keyword>